<proteinExistence type="predicted"/>
<dbReference type="AlphaFoldDB" id="A0A239FYL7"/>
<protein>
    <submittedName>
        <fullName evidence="1">Uncharacterized protein</fullName>
    </submittedName>
</protein>
<dbReference type="EMBL" id="FZOS01000010">
    <property type="protein sequence ID" value="SNS61979.1"/>
    <property type="molecule type" value="Genomic_DNA"/>
</dbReference>
<reference evidence="2" key="1">
    <citation type="submission" date="2017-06" db="EMBL/GenBank/DDBJ databases">
        <authorList>
            <person name="Varghese N."/>
            <person name="Submissions S."/>
        </authorList>
    </citation>
    <scope>NUCLEOTIDE SEQUENCE [LARGE SCALE GENOMIC DNA]</scope>
    <source>
        <strain evidence="2">LNB2</strain>
    </source>
</reference>
<organism evidence="1 2">
    <name type="scientific">Edaphosphingomonas laterariae</name>
    <dbReference type="NCBI Taxonomy" id="861865"/>
    <lineage>
        <taxon>Bacteria</taxon>
        <taxon>Pseudomonadati</taxon>
        <taxon>Pseudomonadota</taxon>
        <taxon>Alphaproteobacteria</taxon>
        <taxon>Sphingomonadales</taxon>
        <taxon>Rhizorhabdaceae</taxon>
        <taxon>Edaphosphingomonas</taxon>
    </lineage>
</organism>
<name>A0A239FYL7_9SPHN</name>
<sequence>MHLNPKIALSAPLLALGLLAGCAESRTSYPSLAPRAVEKLPIEEPEAESTAANPVPIDSASDGRIAAEVAAADASRARFERELAPSRRAVAAAGGQAAGSEAWIAAQQALTRLDETRGPVSSALATLDAMMVASGGVPSPALAEAWGKVSALDDTQRTTFNELAAKLAQP</sequence>
<keyword evidence="2" id="KW-1185">Reference proteome</keyword>
<dbReference type="PROSITE" id="PS51257">
    <property type="entry name" value="PROKAR_LIPOPROTEIN"/>
    <property type="match status" value="1"/>
</dbReference>
<dbReference type="RefSeq" id="WP_089219698.1">
    <property type="nucleotide sequence ID" value="NZ_FZOS01000010.1"/>
</dbReference>
<accession>A0A239FYL7</accession>
<dbReference type="OrthoDB" id="7450391at2"/>
<dbReference type="Proteomes" id="UP000198281">
    <property type="component" value="Unassembled WGS sequence"/>
</dbReference>
<evidence type="ECO:0000313" key="1">
    <source>
        <dbReference type="EMBL" id="SNS61979.1"/>
    </source>
</evidence>
<evidence type="ECO:0000313" key="2">
    <source>
        <dbReference type="Proteomes" id="UP000198281"/>
    </source>
</evidence>
<gene>
    <name evidence="1" type="ORF">SAMN06295912_110102</name>
</gene>